<feature type="signal peptide" evidence="15">
    <location>
        <begin position="1"/>
        <end position="31"/>
    </location>
</feature>
<dbReference type="PANTHER" id="PTHR30069">
    <property type="entry name" value="TONB-DEPENDENT OUTER MEMBRANE RECEPTOR"/>
    <property type="match status" value="1"/>
</dbReference>
<dbReference type="InterPro" id="IPR037066">
    <property type="entry name" value="Plug_dom_sf"/>
</dbReference>
<evidence type="ECO:0000256" key="14">
    <source>
        <dbReference type="RuleBase" id="RU003357"/>
    </source>
</evidence>
<evidence type="ECO:0000256" key="9">
    <source>
        <dbReference type="ARBA" id="ARBA00023136"/>
    </source>
</evidence>
<evidence type="ECO:0000256" key="4">
    <source>
        <dbReference type="ARBA" id="ARBA00022452"/>
    </source>
</evidence>
<keyword evidence="3 12" id="KW-0813">Transport</keyword>
<keyword evidence="6 15" id="KW-0732">Signal</keyword>
<comment type="subcellular location">
    <subcellularLocation>
        <location evidence="1 12">Cell outer membrane</location>
        <topology evidence="1 12">Multi-pass membrane protein</topology>
    </subcellularLocation>
</comment>
<dbReference type="InterPro" id="IPR036942">
    <property type="entry name" value="Beta-barrel_TonB_sf"/>
</dbReference>
<dbReference type="RefSeq" id="WP_255391990.1">
    <property type="nucleotide sequence ID" value="NZ_CP101509.1"/>
</dbReference>
<evidence type="ECO:0000256" key="15">
    <source>
        <dbReference type="SAM" id="SignalP"/>
    </source>
</evidence>
<evidence type="ECO:0000313" key="18">
    <source>
        <dbReference type="EMBL" id="UTV30628.1"/>
    </source>
</evidence>
<dbReference type="NCBIfam" id="TIGR01783">
    <property type="entry name" value="TonB-siderophor"/>
    <property type="match status" value="1"/>
</dbReference>
<name>A0ABY5GQU1_9GAMM</name>
<keyword evidence="19" id="KW-1185">Reference proteome</keyword>
<dbReference type="PROSITE" id="PS00430">
    <property type="entry name" value="TONB_DEPENDENT_REC_1"/>
    <property type="match status" value="1"/>
</dbReference>
<evidence type="ECO:0000313" key="19">
    <source>
        <dbReference type="Proteomes" id="UP001057998"/>
    </source>
</evidence>
<organism evidence="18 19">
    <name type="scientific">Photobacterium atrarenae</name>
    <dbReference type="NCBI Taxonomy" id="865757"/>
    <lineage>
        <taxon>Bacteria</taxon>
        <taxon>Pseudomonadati</taxon>
        <taxon>Pseudomonadota</taxon>
        <taxon>Gammaproteobacteria</taxon>
        <taxon>Vibrionales</taxon>
        <taxon>Vibrionaceae</taxon>
        <taxon>Photobacterium</taxon>
    </lineage>
</organism>
<dbReference type="PANTHER" id="PTHR30069:SF42">
    <property type="entry name" value="FERRIC AEROBACTIN RECEPTOR"/>
    <property type="match status" value="1"/>
</dbReference>
<dbReference type="InterPro" id="IPR012910">
    <property type="entry name" value="Plug_dom"/>
</dbReference>
<dbReference type="InterPro" id="IPR010105">
    <property type="entry name" value="TonB_sidphr_rcpt"/>
</dbReference>
<dbReference type="Pfam" id="PF00593">
    <property type="entry name" value="TonB_dep_Rec_b-barrel"/>
    <property type="match status" value="1"/>
</dbReference>
<keyword evidence="11 12" id="KW-0998">Cell outer membrane</keyword>
<evidence type="ECO:0000256" key="13">
    <source>
        <dbReference type="PROSITE-ProRule" id="PRU10143"/>
    </source>
</evidence>
<dbReference type="EMBL" id="CP101509">
    <property type="protein sequence ID" value="UTV30628.1"/>
    <property type="molecule type" value="Genomic_DNA"/>
</dbReference>
<keyword evidence="7" id="KW-0406">Ion transport</keyword>
<reference evidence="18" key="1">
    <citation type="submission" date="2022-07" db="EMBL/GenBank/DDBJ databases">
        <title>Genome sequencing of Photobacterium atrarenae GJH2-4.</title>
        <authorList>
            <person name="Park S.-J."/>
        </authorList>
    </citation>
    <scope>NUCLEOTIDE SEQUENCE</scope>
    <source>
        <strain evidence="18">GJH2-4</strain>
    </source>
</reference>
<dbReference type="InterPro" id="IPR000531">
    <property type="entry name" value="Beta-barrel_TonB"/>
</dbReference>
<dbReference type="InterPro" id="IPR039426">
    <property type="entry name" value="TonB-dep_rcpt-like"/>
</dbReference>
<protein>
    <submittedName>
        <fullName evidence="18">TonB-dependent receptor</fullName>
    </submittedName>
</protein>
<dbReference type="Gene3D" id="2.40.170.20">
    <property type="entry name" value="TonB-dependent receptor, beta-barrel domain"/>
    <property type="match status" value="1"/>
</dbReference>
<sequence length="744" mass="81459">MKSKQSRTFVVKPLLAAMALSGSAYSLQAVAQEATVVDETMVVVASRAAKAISDIPGTVWYVDGQQIEQEYRGGKNLGEILAAAVPSLDVSSQGRTNYGQNLRGRAMLVMIDGVSLNSSRSISRQLDSIDPFNIARIEVLSGATSIYGAGATGGVINIVTKQADSGELQFESYISTTSGLNSSDDFDYKLAQSISGGDDRIKGRASVVYGETRGYYDADGDIVVPDITQGSLQYNEMVDVMGSLTITPSETKTINLLAQYYSSQQDSPYGIYFGEDLAGAPKNITGNDPDTSLIDVRKGFESDRQGGTERVMLNASYHDAEFLSHELIMQASYRSEELSFIPFIYGTYLAASEQTTDVLSFRAALLKSFGRLTLTYGLDSYIDKLESNQVIFDPQTSYASGGLVNRTMATIGRYPETEVSSVAGFVQAGFDITDDWTVEGGYRYQYMDNKVDDFVSAGIQQQIALGQGSSADAVPGGETDYNIGLFNLGTIYRFTPQSQVWANFSQGFDLSDPAKYYGTGTYGAADASGHYPLTASVNVNDSKMKGIKTNSYEIGYRMQDDALSLQAALYYSQSDKTVKFDKKTLNVNVLDDKKRIYGAEAMASYWLSDQLQAGVNGHIVKSEQQNSDGDWEKMSIRYASSSKAGAWLGWYENDYALKLQNQTLFDLTDDADGKIDGYSVFDLVGTVQLPIGSLGFGIQNLLDKDYSTVWGQRARGWYTYYAPAEVFDYKGRGRTYTLNYQVQF</sequence>
<evidence type="ECO:0000256" key="5">
    <source>
        <dbReference type="ARBA" id="ARBA00022692"/>
    </source>
</evidence>
<accession>A0ABY5GQU1</accession>
<evidence type="ECO:0000256" key="2">
    <source>
        <dbReference type="ARBA" id="ARBA00009810"/>
    </source>
</evidence>
<gene>
    <name evidence="18" type="ORF">NNL38_18875</name>
</gene>
<dbReference type="PROSITE" id="PS52016">
    <property type="entry name" value="TONB_DEPENDENT_REC_3"/>
    <property type="match status" value="1"/>
</dbReference>
<keyword evidence="4 12" id="KW-1134">Transmembrane beta strand</keyword>
<feature type="domain" description="TonB-dependent receptor-like beta-barrel" evidence="16">
    <location>
        <begin position="248"/>
        <end position="701"/>
    </location>
</feature>
<dbReference type="InterPro" id="IPR010916">
    <property type="entry name" value="TonB_box_CS"/>
</dbReference>
<keyword evidence="9 12" id="KW-0472">Membrane</keyword>
<evidence type="ECO:0000256" key="1">
    <source>
        <dbReference type="ARBA" id="ARBA00004571"/>
    </source>
</evidence>
<evidence type="ECO:0000256" key="12">
    <source>
        <dbReference type="PROSITE-ProRule" id="PRU01360"/>
    </source>
</evidence>
<evidence type="ECO:0000256" key="7">
    <source>
        <dbReference type="ARBA" id="ARBA00023065"/>
    </source>
</evidence>
<evidence type="ECO:0000256" key="3">
    <source>
        <dbReference type="ARBA" id="ARBA00022448"/>
    </source>
</evidence>
<keyword evidence="8 13" id="KW-0798">TonB box</keyword>
<dbReference type="Gene3D" id="2.170.130.10">
    <property type="entry name" value="TonB-dependent receptor, plug domain"/>
    <property type="match status" value="1"/>
</dbReference>
<evidence type="ECO:0000256" key="6">
    <source>
        <dbReference type="ARBA" id="ARBA00022729"/>
    </source>
</evidence>
<evidence type="ECO:0000259" key="16">
    <source>
        <dbReference type="Pfam" id="PF00593"/>
    </source>
</evidence>
<dbReference type="Proteomes" id="UP001057998">
    <property type="component" value="Chromosome 2"/>
</dbReference>
<feature type="domain" description="TonB-dependent receptor plug" evidence="17">
    <location>
        <begin position="53"/>
        <end position="155"/>
    </location>
</feature>
<comment type="similarity">
    <text evidence="2 12 14">Belongs to the TonB-dependent receptor family.</text>
</comment>
<feature type="chain" id="PRO_5046643427" evidence="15">
    <location>
        <begin position="32"/>
        <end position="744"/>
    </location>
</feature>
<feature type="short sequence motif" description="TonB box" evidence="13">
    <location>
        <begin position="40"/>
        <end position="46"/>
    </location>
</feature>
<evidence type="ECO:0000256" key="8">
    <source>
        <dbReference type="ARBA" id="ARBA00023077"/>
    </source>
</evidence>
<evidence type="ECO:0000259" key="17">
    <source>
        <dbReference type="Pfam" id="PF07715"/>
    </source>
</evidence>
<proteinExistence type="inferred from homology"/>
<dbReference type="SUPFAM" id="SSF56935">
    <property type="entry name" value="Porins"/>
    <property type="match status" value="1"/>
</dbReference>
<evidence type="ECO:0000256" key="10">
    <source>
        <dbReference type="ARBA" id="ARBA00023170"/>
    </source>
</evidence>
<keyword evidence="10 18" id="KW-0675">Receptor</keyword>
<keyword evidence="5 12" id="KW-0812">Transmembrane</keyword>
<evidence type="ECO:0000256" key="11">
    <source>
        <dbReference type="ARBA" id="ARBA00023237"/>
    </source>
</evidence>
<dbReference type="CDD" id="cd01347">
    <property type="entry name" value="ligand_gated_channel"/>
    <property type="match status" value="1"/>
</dbReference>
<dbReference type="Pfam" id="PF07715">
    <property type="entry name" value="Plug"/>
    <property type="match status" value="1"/>
</dbReference>